<dbReference type="SUPFAM" id="SSF48097">
    <property type="entry name" value="Regulator of G-protein signaling, RGS"/>
    <property type="match status" value="1"/>
</dbReference>
<dbReference type="Proteomes" id="UP001431209">
    <property type="component" value="Unassembled WGS sequence"/>
</dbReference>
<dbReference type="PANTHER" id="PTHR10845:SF192">
    <property type="entry name" value="DOUBLE HIT, ISOFORM B"/>
    <property type="match status" value="1"/>
</dbReference>
<evidence type="ECO:0000313" key="3">
    <source>
        <dbReference type="EMBL" id="KAL0486363.1"/>
    </source>
</evidence>
<keyword evidence="4" id="KW-1185">Reference proteome</keyword>
<dbReference type="SUPFAM" id="SSF54975">
    <property type="entry name" value="Acylphosphatase/BLUF domain-like"/>
    <property type="match status" value="1"/>
</dbReference>
<dbReference type="SUPFAM" id="SSF55961">
    <property type="entry name" value="Bet v1-like"/>
    <property type="match status" value="1"/>
</dbReference>
<dbReference type="GO" id="GO:0009882">
    <property type="term" value="F:blue light photoreceptor activity"/>
    <property type="evidence" value="ECO:0007669"/>
    <property type="project" value="InterPro"/>
</dbReference>
<dbReference type="InterPro" id="IPR016137">
    <property type="entry name" value="RGS"/>
</dbReference>
<organism evidence="3 4">
    <name type="scientific">Acrasis kona</name>
    <dbReference type="NCBI Taxonomy" id="1008807"/>
    <lineage>
        <taxon>Eukaryota</taxon>
        <taxon>Discoba</taxon>
        <taxon>Heterolobosea</taxon>
        <taxon>Tetramitia</taxon>
        <taxon>Eutetramitia</taxon>
        <taxon>Acrasidae</taxon>
        <taxon>Acrasis</taxon>
    </lineage>
</organism>
<dbReference type="PROSITE" id="PS50132">
    <property type="entry name" value="RGS"/>
    <property type="match status" value="1"/>
</dbReference>
<evidence type="ECO:0000313" key="4">
    <source>
        <dbReference type="Proteomes" id="UP001431209"/>
    </source>
</evidence>
<evidence type="ECO:0000259" key="2">
    <source>
        <dbReference type="PROSITE" id="PS50925"/>
    </source>
</evidence>
<dbReference type="InterPro" id="IPR044926">
    <property type="entry name" value="RGS_subdomain_2"/>
</dbReference>
<dbReference type="AlphaFoldDB" id="A0AAW2Z938"/>
<dbReference type="PANTHER" id="PTHR10845">
    <property type="entry name" value="REGULATOR OF G PROTEIN SIGNALING"/>
    <property type="match status" value="1"/>
</dbReference>
<proteinExistence type="predicted"/>
<dbReference type="CDD" id="cd07440">
    <property type="entry name" value="RGS"/>
    <property type="match status" value="1"/>
</dbReference>
<dbReference type="Pfam" id="PF00615">
    <property type="entry name" value="RGS"/>
    <property type="match status" value="1"/>
</dbReference>
<dbReference type="SMART" id="SM01034">
    <property type="entry name" value="BLUF"/>
    <property type="match status" value="1"/>
</dbReference>
<feature type="domain" description="BLUF" evidence="2">
    <location>
        <begin position="474"/>
        <end position="568"/>
    </location>
</feature>
<dbReference type="EMBL" id="JAOPGA020001227">
    <property type="protein sequence ID" value="KAL0486363.1"/>
    <property type="molecule type" value="Genomic_DNA"/>
</dbReference>
<name>A0AAW2Z938_9EUKA</name>
<dbReference type="GO" id="GO:0071949">
    <property type="term" value="F:FAD binding"/>
    <property type="evidence" value="ECO:0007669"/>
    <property type="project" value="InterPro"/>
</dbReference>
<accession>A0AAW2Z938</accession>
<dbReference type="PROSITE" id="PS50925">
    <property type="entry name" value="BLUF"/>
    <property type="match status" value="1"/>
</dbReference>
<gene>
    <name evidence="3" type="ORF">AKO1_001988</name>
</gene>
<dbReference type="InterPro" id="IPR036046">
    <property type="entry name" value="Acylphosphatase-like_dom_sf"/>
</dbReference>
<dbReference type="Gene3D" id="1.10.167.10">
    <property type="entry name" value="Regulator of G-protein Signalling 4, domain 2"/>
    <property type="match status" value="1"/>
</dbReference>
<dbReference type="InterPro" id="IPR007024">
    <property type="entry name" value="BLUF_domain"/>
</dbReference>
<reference evidence="3 4" key="1">
    <citation type="submission" date="2024-03" db="EMBL/GenBank/DDBJ databases">
        <title>The Acrasis kona genome and developmental transcriptomes reveal deep origins of eukaryotic multicellular pathways.</title>
        <authorList>
            <person name="Sheikh S."/>
            <person name="Fu C.-J."/>
            <person name="Brown M.W."/>
            <person name="Baldauf S.L."/>
        </authorList>
    </citation>
    <scope>NUCLEOTIDE SEQUENCE [LARGE SCALE GENOMIC DNA]</scope>
    <source>
        <strain evidence="3 4">ATCC MYA-3509</strain>
    </source>
</reference>
<protein>
    <submittedName>
        <fullName evidence="3">Photoactivated adenylate cyclase subunit alpha</fullName>
    </submittedName>
</protein>
<feature type="domain" description="RGS" evidence="1">
    <location>
        <begin position="38"/>
        <end position="173"/>
    </location>
</feature>
<sequence>MDGQMPAHLDRNSENPRLSLTYNETMTNTTLFEKVEFDFDAFLEHEQSRSVLRKYVTEKSHCPEIILFLDDVEQYKGTPNKRRFKLPFFLRIRSNYKGNKAASKIVSSYIKQGSPKEVNISNEVRDSCQKKFQSMVFKVNLHLFDEPYNCVKIELRDDIFMRFEKSEMLKRYIQWMSSKTIERLSKQKLFYKGALSHDLERSAEGHITMKDVEFLCNLSADGSHWKTTKSKSDHASYRSRNKFTIGFSEDRQSGHFHKSIGLVSCTMNQLLYTIVDPQSSHVMDNNLYSIVPIEYNNMSSSCTLSNSITLETYPLAWPISNRDFSVSNTVLRTADGSIIYVRKSVKHEAAPQRRGTFRGTLFSAWILQKVQEKTTRYIYVFYRSMCDETNKLSSFFSAINKTKAKNTHPTLCQAVFNRRDEECVPKFNNGVISTLNDFDHKDCGSNKLQVEDNQLRLLQTYWDRVSAEPGEGPLKRITYISRLAVELNEQELRSIGEISVENNARLNVTGILLFSGTIFYQVIEGLPNDIDGLYEKIKLDKRHMAVKTCMEETGIHESERQFPIWNMRTVNLADQKDHFFANQLNSMISTLGVTGLETDINSVDSYDMVDKIIRHEDKNTDDTFEVWSECDDEILHGVTHEQDEN</sequence>
<comment type="caution">
    <text evidence="3">The sequence shown here is derived from an EMBL/GenBank/DDBJ whole genome shotgun (WGS) entry which is preliminary data.</text>
</comment>
<dbReference type="Gene3D" id="3.30.530.20">
    <property type="match status" value="1"/>
</dbReference>
<dbReference type="InterPro" id="IPR036305">
    <property type="entry name" value="RGS_sf"/>
</dbReference>
<dbReference type="Pfam" id="PF04940">
    <property type="entry name" value="BLUF"/>
    <property type="match status" value="1"/>
</dbReference>
<evidence type="ECO:0000259" key="1">
    <source>
        <dbReference type="PROSITE" id="PS50132"/>
    </source>
</evidence>
<dbReference type="SMART" id="SM00315">
    <property type="entry name" value="RGS"/>
    <property type="match status" value="1"/>
</dbReference>
<dbReference type="InterPro" id="IPR023393">
    <property type="entry name" value="START-like_dom_sf"/>
</dbReference>
<dbReference type="Gene3D" id="3.30.70.100">
    <property type="match status" value="1"/>
</dbReference>